<dbReference type="AlphaFoldDB" id="A0A6S6M1K5"/>
<dbReference type="RefSeq" id="WP_185244240.1">
    <property type="nucleotide sequence ID" value="NZ_AP023213.1"/>
</dbReference>
<protein>
    <submittedName>
        <fullName evidence="3">Cytochrome c family protein</fullName>
    </submittedName>
</protein>
<accession>A0A6S6M1K5</accession>
<keyword evidence="4" id="KW-1185">Reference proteome</keyword>
<dbReference type="InterPro" id="IPR029467">
    <property type="entry name" value="Cyt_c7-like"/>
</dbReference>
<feature type="signal peptide" evidence="1">
    <location>
        <begin position="1"/>
        <end position="22"/>
    </location>
</feature>
<dbReference type="EMBL" id="AP023213">
    <property type="protein sequence ID" value="BCG45936.1"/>
    <property type="molecule type" value="Genomic_DNA"/>
</dbReference>
<dbReference type="InterPro" id="IPR036280">
    <property type="entry name" value="Multihaem_cyt_sf"/>
</dbReference>
<feature type="domain" description="Cytochrome c7-like" evidence="2">
    <location>
        <begin position="38"/>
        <end position="103"/>
    </location>
</feature>
<evidence type="ECO:0000313" key="3">
    <source>
        <dbReference type="EMBL" id="BCG45936.1"/>
    </source>
</evidence>
<dbReference type="Pfam" id="PF14522">
    <property type="entry name" value="Cytochrome_C7"/>
    <property type="match status" value="4"/>
</dbReference>
<dbReference type="NCBIfam" id="TIGR04257">
    <property type="entry name" value="nanowire_3heme"/>
    <property type="match status" value="4"/>
</dbReference>
<evidence type="ECO:0000256" key="1">
    <source>
        <dbReference type="SAM" id="SignalP"/>
    </source>
</evidence>
<dbReference type="PANTHER" id="PTHR39425:SF1">
    <property type="entry name" value="CYTOCHROME C7-LIKE DOMAIN-CONTAINING PROTEIN"/>
    <property type="match status" value="1"/>
</dbReference>
<feature type="chain" id="PRO_5027590843" evidence="1">
    <location>
        <begin position="23"/>
        <end position="330"/>
    </location>
</feature>
<proteinExistence type="predicted"/>
<dbReference type="PANTHER" id="PTHR39425">
    <property type="entry name" value="LIPOPROTEIN CYTOCHROME C"/>
    <property type="match status" value="1"/>
</dbReference>
<dbReference type="Proteomes" id="UP000515472">
    <property type="component" value="Chromosome"/>
</dbReference>
<feature type="domain" description="Cytochrome c7-like" evidence="2">
    <location>
        <begin position="193"/>
        <end position="251"/>
    </location>
</feature>
<evidence type="ECO:0000259" key="2">
    <source>
        <dbReference type="Pfam" id="PF14522"/>
    </source>
</evidence>
<dbReference type="KEGG" id="gbn:GEOBRER4_06860"/>
<evidence type="ECO:0000313" key="4">
    <source>
        <dbReference type="Proteomes" id="UP000515472"/>
    </source>
</evidence>
<dbReference type="Gene3D" id="3.90.10.10">
    <property type="entry name" value="Cytochrome C3"/>
    <property type="match status" value="4"/>
</dbReference>
<feature type="domain" description="Cytochrome c7-like" evidence="2">
    <location>
        <begin position="117"/>
        <end position="176"/>
    </location>
</feature>
<name>A0A6S6M1K5_9BACT</name>
<keyword evidence="1" id="KW-0732">Signal</keyword>
<reference evidence="3 4" key="1">
    <citation type="submission" date="2020-06" db="EMBL/GenBank/DDBJ databases">
        <title>Interaction of electrochemicaly active bacteria, Geobacter bremensis R4 on different carbon anode.</title>
        <authorList>
            <person name="Meng L."/>
            <person name="Yoshida N."/>
        </authorList>
    </citation>
    <scope>NUCLEOTIDE SEQUENCE [LARGE SCALE GENOMIC DNA]</scope>
    <source>
        <strain evidence="3 4">R4</strain>
    </source>
</reference>
<gene>
    <name evidence="3" type="ORF">GEOBRER4_n0709</name>
</gene>
<organism evidence="3 4">
    <name type="scientific">Citrifermentans bremense</name>
    <dbReference type="NCBI Taxonomy" id="60035"/>
    <lineage>
        <taxon>Bacteria</taxon>
        <taxon>Pseudomonadati</taxon>
        <taxon>Thermodesulfobacteriota</taxon>
        <taxon>Desulfuromonadia</taxon>
        <taxon>Geobacterales</taxon>
        <taxon>Geobacteraceae</taxon>
        <taxon>Citrifermentans</taxon>
    </lineage>
</organism>
<dbReference type="InterPro" id="IPR026352">
    <property type="entry name" value="Nanowire_3heme"/>
</dbReference>
<feature type="domain" description="Cytochrome c7-like" evidence="2">
    <location>
        <begin position="266"/>
        <end position="328"/>
    </location>
</feature>
<dbReference type="SUPFAM" id="SSF48695">
    <property type="entry name" value="Multiheme cytochromes"/>
    <property type="match status" value="1"/>
</dbReference>
<sequence>MGFSKAFIVMVALAVGSSGAYALEIKDVTYNTDGGGKVVFSHQQHLKKKTAKSPNVSCKSCHENPRQTKVKYTMADMEKGKSCGKCHNGQRAFSVAKCTGCHKVKNVTFKVKETGPVVFSHAKHLQSMQCSACHNALYKTGPNKSVSMAEMEKGKSCGACHNGGKAFALAKCDGCHPAPKQVVFKVKETGPTVFSHAKHVEMYSCSACHTKLYPLGSGKAVTMAAMEKGKSCGACHNAKEAFAVAQCEKCHPVQEVKFRVSRVGDVKFSHAAHLGMYKCGECHTRTFPTKSGGKPVSMAEMKKAKSCGACHDGKSAFSVTGNCDSCHTRG</sequence>